<protein>
    <submittedName>
        <fullName evidence="3">Rhodanese-like domain-containing protein</fullName>
    </submittedName>
</protein>
<dbReference type="InterPro" id="IPR050229">
    <property type="entry name" value="GlpE_sulfurtransferase"/>
</dbReference>
<proteinExistence type="predicted"/>
<dbReference type="PANTHER" id="PTHR43031:SF1">
    <property type="entry name" value="PYRIDINE NUCLEOTIDE-DISULPHIDE OXIDOREDUCTASE"/>
    <property type="match status" value="1"/>
</dbReference>
<sequence length="130" mass="14795">MGYKLLLLAILATLVYSCKDASAKEIEIITAAEMQTHMKYDNLQVVDLQPEEDYKKSHLLNAHNIIYNKDFRHNLENLDKKKPVAIYCTSGKVSPEAAKILKEAGFEHIYVLDGGISKWKEEIDKVESVQ</sequence>
<evidence type="ECO:0000313" key="4">
    <source>
        <dbReference type="Proteomes" id="UP000309016"/>
    </source>
</evidence>
<dbReference type="InterPro" id="IPR001763">
    <property type="entry name" value="Rhodanese-like_dom"/>
</dbReference>
<evidence type="ECO:0000256" key="1">
    <source>
        <dbReference type="SAM" id="SignalP"/>
    </source>
</evidence>
<keyword evidence="1" id="KW-0732">Signal</keyword>
<dbReference type="EMBL" id="CP040812">
    <property type="protein sequence ID" value="QCY70429.1"/>
    <property type="molecule type" value="Genomic_DNA"/>
</dbReference>
<dbReference type="OrthoDB" id="9808735at2"/>
<feature type="chain" id="PRO_5022997187" evidence="1">
    <location>
        <begin position="24"/>
        <end position="130"/>
    </location>
</feature>
<evidence type="ECO:0000259" key="2">
    <source>
        <dbReference type="PROSITE" id="PS50206"/>
    </source>
</evidence>
<name>A0A5B7X4Z9_9FLAO</name>
<dbReference type="SUPFAM" id="SSF52821">
    <property type="entry name" value="Rhodanese/Cell cycle control phosphatase"/>
    <property type="match status" value="1"/>
</dbReference>
<evidence type="ECO:0000313" key="3">
    <source>
        <dbReference type="EMBL" id="QCY70429.1"/>
    </source>
</evidence>
<dbReference type="InterPro" id="IPR036873">
    <property type="entry name" value="Rhodanese-like_dom_sf"/>
</dbReference>
<dbReference type="KEGG" id="afla:FHG64_14005"/>
<dbReference type="PANTHER" id="PTHR43031">
    <property type="entry name" value="FAD-DEPENDENT OXIDOREDUCTASE"/>
    <property type="match status" value="1"/>
</dbReference>
<accession>A0A5B7X4Z9</accession>
<organism evidence="3 4">
    <name type="scientific">Antarcticibacterium flavum</name>
    <dbReference type="NCBI Taxonomy" id="2058175"/>
    <lineage>
        <taxon>Bacteria</taxon>
        <taxon>Pseudomonadati</taxon>
        <taxon>Bacteroidota</taxon>
        <taxon>Flavobacteriia</taxon>
        <taxon>Flavobacteriales</taxon>
        <taxon>Flavobacteriaceae</taxon>
        <taxon>Antarcticibacterium</taxon>
    </lineage>
</organism>
<dbReference type="PROSITE" id="PS50206">
    <property type="entry name" value="RHODANESE_3"/>
    <property type="match status" value="1"/>
</dbReference>
<dbReference type="Proteomes" id="UP000309016">
    <property type="component" value="Chromosome"/>
</dbReference>
<dbReference type="Gene3D" id="3.40.250.10">
    <property type="entry name" value="Rhodanese-like domain"/>
    <property type="match status" value="1"/>
</dbReference>
<dbReference type="Pfam" id="PF00581">
    <property type="entry name" value="Rhodanese"/>
    <property type="match status" value="1"/>
</dbReference>
<feature type="signal peptide" evidence="1">
    <location>
        <begin position="1"/>
        <end position="23"/>
    </location>
</feature>
<dbReference type="CDD" id="cd00158">
    <property type="entry name" value="RHOD"/>
    <property type="match status" value="1"/>
</dbReference>
<keyword evidence="4" id="KW-1185">Reference proteome</keyword>
<gene>
    <name evidence="3" type="ORF">FHG64_14005</name>
</gene>
<dbReference type="RefSeq" id="WP_139066988.1">
    <property type="nucleotide sequence ID" value="NZ_CP040812.1"/>
</dbReference>
<dbReference type="AlphaFoldDB" id="A0A5B7X4Z9"/>
<dbReference type="SMART" id="SM00450">
    <property type="entry name" value="RHOD"/>
    <property type="match status" value="1"/>
</dbReference>
<feature type="domain" description="Rhodanese" evidence="2">
    <location>
        <begin position="39"/>
        <end position="128"/>
    </location>
</feature>
<dbReference type="PROSITE" id="PS51257">
    <property type="entry name" value="PROKAR_LIPOPROTEIN"/>
    <property type="match status" value="1"/>
</dbReference>
<reference evidence="3 4" key="1">
    <citation type="submission" date="2019-06" db="EMBL/GenBank/DDBJ databases">
        <title>Complete genome sequence of Antarcticibacterium flavum KCTC 52984T from an Antarctic marine sediment.</title>
        <authorList>
            <person name="Lee Y.M."/>
            <person name="Shin S.C."/>
        </authorList>
    </citation>
    <scope>NUCLEOTIDE SEQUENCE [LARGE SCALE GENOMIC DNA]</scope>
    <source>
        <strain evidence="3 4">KCTC 52984</strain>
    </source>
</reference>